<name>A0A434AEV9_9BACT</name>
<protein>
    <submittedName>
        <fullName evidence="2">Uncharacterized protein</fullName>
    </submittedName>
</protein>
<evidence type="ECO:0000313" key="3">
    <source>
        <dbReference type="Proteomes" id="UP000282985"/>
    </source>
</evidence>
<dbReference type="Proteomes" id="UP000282985">
    <property type="component" value="Unassembled WGS sequence"/>
</dbReference>
<feature type="transmembrane region" description="Helical" evidence="1">
    <location>
        <begin position="55"/>
        <end position="78"/>
    </location>
</feature>
<keyword evidence="1" id="KW-0812">Transmembrane</keyword>
<dbReference type="OrthoDB" id="9256251at2"/>
<organism evidence="2 3">
    <name type="scientific">Ancylomarina longa</name>
    <dbReference type="NCBI Taxonomy" id="2487017"/>
    <lineage>
        <taxon>Bacteria</taxon>
        <taxon>Pseudomonadati</taxon>
        <taxon>Bacteroidota</taxon>
        <taxon>Bacteroidia</taxon>
        <taxon>Marinilabiliales</taxon>
        <taxon>Marinifilaceae</taxon>
        <taxon>Ancylomarina</taxon>
    </lineage>
</organism>
<feature type="transmembrane region" description="Helical" evidence="1">
    <location>
        <begin position="109"/>
        <end position="131"/>
    </location>
</feature>
<keyword evidence="1" id="KW-0472">Membrane</keyword>
<dbReference type="RefSeq" id="WP_127344939.1">
    <property type="nucleotide sequence ID" value="NZ_RJJX01000035.1"/>
</dbReference>
<feature type="transmembrane region" description="Helical" evidence="1">
    <location>
        <begin position="19"/>
        <end position="35"/>
    </location>
</feature>
<accession>A0A434AEV9</accession>
<keyword evidence="1" id="KW-1133">Transmembrane helix</keyword>
<gene>
    <name evidence="2" type="ORF">DLK05_15845</name>
</gene>
<evidence type="ECO:0000313" key="2">
    <source>
        <dbReference type="EMBL" id="RUT72931.1"/>
    </source>
</evidence>
<sequence>MEEENIKKKMKIASSWKQFFKNIFSSFFCQILFFFTQDEFIKNNSKKVHQTWPVILVKILKNIVQFTIGVGLFVLVGYKMLESMGATLDTYPFWEEFKPLYCKYDQIKLLEIVSIGLGAATAVELAYMLFTPGPDEAVQPVMMGIASFVLYALSLYNGDTNGLTLIGIAILALCIPVLFYTKEWMDSKSKNRS</sequence>
<feature type="transmembrane region" description="Helical" evidence="1">
    <location>
        <begin position="137"/>
        <end position="156"/>
    </location>
</feature>
<evidence type="ECO:0000256" key="1">
    <source>
        <dbReference type="SAM" id="Phobius"/>
    </source>
</evidence>
<proteinExistence type="predicted"/>
<keyword evidence="3" id="KW-1185">Reference proteome</keyword>
<reference evidence="2 3" key="1">
    <citation type="submission" date="2018-11" db="EMBL/GenBank/DDBJ databases">
        <title>Parancylomarina longa gen. nov., sp. nov., isolated from sediments of southern Okinawa.</title>
        <authorList>
            <person name="Fu T."/>
        </authorList>
    </citation>
    <scope>NUCLEOTIDE SEQUENCE [LARGE SCALE GENOMIC DNA]</scope>
    <source>
        <strain evidence="2 3">T3-2 S1-C</strain>
    </source>
</reference>
<dbReference type="EMBL" id="RJJX01000035">
    <property type="protein sequence ID" value="RUT72931.1"/>
    <property type="molecule type" value="Genomic_DNA"/>
</dbReference>
<feature type="transmembrane region" description="Helical" evidence="1">
    <location>
        <begin position="163"/>
        <end position="181"/>
    </location>
</feature>
<comment type="caution">
    <text evidence="2">The sequence shown here is derived from an EMBL/GenBank/DDBJ whole genome shotgun (WGS) entry which is preliminary data.</text>
</comment>
<dbReference type="AlphaFoldDB" id="A0A434AEV9"/>